<evidence type="ECO:0000256" key="1">
    <source>
        <dbReference type="ARBA" id="ARBA00004442"/>
    </source>
</evidence>
<dbReference type="GO" id="GO:0009279">
    <property type="term" value="C:cell outer membrane"/>
    <property type="evidence" value="ECO:0007669"/>
    <property type="project" value="UniProtKB-SubCell"/>
</dbReference>
<dbReference type="EMBL" id="SHKW01000001">
    <property type="protein sequence ID" value="RZU39271.1"/>
    <property type="molecule type" value="Genomic_DNA"/>
</dbReference>
<evidence type="ECO:0000313" key="7">
    <source>
        <dbReference type="Proteomes" id="UP000292958"/>
    </source>
</evidence>
<keyword evidence="3" id="KW-0998">Cell outer membrane</keyword>
<keyword evidence="6" id="KW-0645">Protease</keyword>
<feature type="domain" description="TonB-dependent transporter Oar-like beta-barrel" evidence="5">
    <location>
        <begin position="238"/>
        <end position="998"/>
    </location>
</feature>
<feature type="signal peptide" evidence="4">
    <location>
        <begin position="1"/>
        <end position="23"/>
    </location>
</feature>
<evidence type="ECO:0000259" key="5">
    <source>
        <dbReference type="Pfam" id="PF25183"/>
    </source>
</evidence>
<dbReference type="Pfam" id="PF25183">
    <property type="entry name" value="OMP_b-brl_4"/>
    <property type="match status" value="1"/>
</dbReference>
<keyword evidence="4" id="KW-0732">Signal</keyword>
<keyword evidence="6" id="KW-0378">Hydrolase</keyword>
<comment type="subcellular location">
    <subcellularLocation>
        <location evidence="1">Cell outer membrane</location>
    </subcellularLocation>
</comment>
<dbReference type="InterPro" id="IPR036942">
    <property type="entry name" value="Beta-barrel_TonB_sf"/>
</dbReference>
<dbReference type="OrthoDB" id="97893at2"/>
<dbReference type="Gene3D" id="2.60.40.1120">
    <property type="entry name" value="Carboxypeptidase-like, regulatory domain"/>
    <property type="match status" value="1"/>
</dbReference>
<evidence type="ECO:0000256" key="3">
    <source>
        <dbReference type="ARBA" id="ARBA00023237"/>
    </source>
</evidence>
<dbReference type="AlphaFoldDB" id="A0A4Q7YQT5"/>
<dbReference type="Proteomes" id="UP000292958">
    <property type="component" value="Unassembled WGS sequence"/>
</dbReference>
<dbReference type="SUPFAM" id="SSF49452">
    <property type="entry name" value="Starch-binding domain-like"/>
    <property type="match status" value="1"/>
</dbReference>
<keyword evidence="6" id="KW-0121">Carboxypeptidase</keyword>
<evidence type="ECO:0000313" key="6">
    <source>
        <dbReference type="EMBL" id="RZU39271.1"/>
    </source>
</evidence>
<proteinExistence type="predicted"/>
<organism evidence="6 7">
    <name type="scientific">Edaphobacter modestus</name>
    <dbReference type="NCBI Taxonomy" id="388466"/>
    <lineage>
        <taxon>Bacteria</taxon>
        <taxon>Pseudomonadati</taxon>
        <taxon>Acidobacteriota</taxon>
        <taxon>Terriglobia</taxon>
        <taxon>Terriglobales</taxon>
        <taxon>Acidobacteriaceae</taxon>
        <taxon>Edaphobacter</taxon>
    </lineage>
</organism>
<protein>
    <submittedName>
        <fullName evidence="6">Carboxypeptidase family protein</fullName>
    </submittedName>
</protein>
<dbReference type="GO" id="GO:0030246">
    <property type="term" value="F:carbohydrate binding"/>
    <property type="evidence" value="ECO:0007669"/>
    <property type="project" value="InterPro"/>
</dbReference>
<dbReference type="InterPro" id="IPR057601">
    <property type="entry name" value="Oar-like_b-barrel"/>
</dbReference>
<dbReference type="Pfam" id="PF13620">
    <property type="entry name" value="CarboxypepD_reg"/>
    <property type="match status" value="1"/>
</dbReference>
<dbReference type="InterPro" id="IPR013784">
    <property type="entry name" value="Carb-bd-like_fold"/>
</dbReference>
<dbReference type="GO" id="GO:0004180">
    <property type="term" value="F:carboxypeptidase activity"/>
    <property type="evidence" value="ECO:0007669"/>
    <property type="project" value="UniProtKB-KW"/>
</dbReference>
<reference evidence="6 7" key="1">
    <citation type="submission" date="2019-02" db="EMBL/GenBank/DDBJ databases">
        <title>Genomic Encyclopedia of Archaeal and Bacterial Type Strains, Phase II (KMG-II): from individual species to whole genera.</title>
        <authorList>
            <person name="Goeker M."/>
        </authorList>
    </citation>
    <scope>NUCLEOTIDE SEQUENCE [LARGE SCALE GENOMIC DNA]</scope>
    <source>
        <strain evidence="6 7">DSM 18101</strain>
    </source>
</reference>
<comment type="caution">
    <text evidence="6">The sequence shown here is derived from an EMBL/GenBank/DDBJ whole genome shotgun (WGS) entry which is preliminary data.</text>
</comment>
<feature type="chain" id="PRO_5020448491" evidence="4">
    <location>
        <begin position="24"/>
        <end position="1005"/>
    </location>
</feature>
<sequence>MKPKSSLQLLTLAALLIPSFAMAQIDRTEIDGTVKDATGAVVSGSKVVVTQGDTGLRREVVTNRDGLYTVPSLPPGTYTVTFDKDGFEETVVQSVLQTAGRTRTLNVTLNVGAEAQSVSVTASPALDETTATFGGSVQPVQVSEVPINGRNWSTLETLTPGAINLGTGGQSSIRFAGQGMDDANYRLDGNDMTGINNQAPKSALRLQVSTEAVQEFSVSSAMYTAENGGSAGGQVNIVSKTGTNNLHGSVFEYLRNSAFDARPVLNRAPAPQAPFKLNQFGGTLGGPINKDKTFFFASYEGFRQSLGSVQVGYVPTAAFKAMVPSVLQPFMNAFPVATSADPKSALVNGVPVDGIWTGSVSSPATEDAGFLRIDHRMNDNNTFYARYNIDNGNSATPLGSLQYATIVQPRLQNGMGEYLHLFSATLSNEVRFGFNRNLYVVAPTSPLTTSIIAPSFSEQYDNLGKKQASTSWDGRDDLTWSHQAHTVKAGVEIKRIDYNEQNSEDSTMTFTNYQSLLTNTYSSYVYAAALPDKGLRKTDYFGYIQDEWKLRPNLTLNSGLRYNFFGPFYEVNSKAYPFDIASCMGTVSYGPNNPGLCKQGSQFTFPNYRDFDPRFSLVWAPDMLKNYTVVRAGYGMFHGEDQLGDQDSPVVNDQPAINLFQSGSYPVSPALLPLTGLASSPRSQVRNHPDSYVQNYSLSVQQQLPEKFVGTVSYVGAKGTHLFRRGWTNVVNPATTLRPLAPYYTTQIDTKYMEGASTFNAMQLNLTRNMDHGVFFAINYMWSHAINDGSVGAGEADYPENVACYRCERSNSDDDVRQSASSTLVYQLPFGEGRRFLNNNGIVNQFLGGWQISNMLIARSGLPINITINRTASAMPDQNNSSQRPDRVPGVSIYPKNRTPQNWLNLAAFTTPANGTWGNTPKNAALGPNEWQDDMALSKNLHLVEKYTLNLRAEAFNIFNRPQWGLPSANFSSASSFGTITSVLNSGTTGTGTNRELQFAARLNF</sequence>
<accession>A0A4Q7YQT5</accession>
<gene>
    <name evidence="6" type="ORF">BDD14_0631</name>
</gene>
<dbReference type="Gene3D" id="2.40.170.20">
    <property type="entry name" value="TonB-dependent receptor, beta-barrel domain"/>
    <property type="match status" value="1"/>
</dbReference>
<name>A0A4Q7YQT5_9BACT</name>
<evidence type="ECO:0000256" key="4">
    <source>
        <dbReference type="SAM" id="SignalP"/>
    </source>
</evidence>
<dbReference type="SUPFAM" id="SSF56935">
    <property type="entry name" value="Porins"/>
    <property type="match status" value="1"/>
</dbReference>
<keyword evidence="7" id="KW-1185">Reference proteome</keyword>
<keyword evidence="2" id="KW-0472">Membrane</keyword>
<evidence type="ECO:0000256" key="2">
    <source>
        <dbReference type="ARBA" id="ARBA00023136"/>
    </source>
</evidence>